<dbReference type="Gene3D" id="3.30.420.10">
    <property type="entry name" value="Ribonuclease H-like superfamily/Ribonuclease H"/>
    <property type="match status" value="1"/>
</dbReference>
<gene>
    <name evidence="4" type="ORF">H4Q32_026463</name>
</gene>
<reference evidence="4 5" key="1">
    <citation type="submission" date="2022-01" db="EMBL/GenBank/DDBJ databases">
        <title>A high-quality chromosome-level genome assembly of rohu carp, Labeo rohita.</title>
        <authorList>
            <person name="Arick M.A. II"/>
            <person name="Hsu C.-Y."/>
            <person name="Magbanua Z."/>
            <person name="Pechanova O."/>
            <person name="Grover C."/>
            <person name="Miller E."/>
            <person name="Thrash A."/>
            <person name="Ezzel L."/>
            <person name="Alam S."/>
            <person name="Benzie J."/>
            <person name="Hamilton M."/>
            <person name="Karsi A."/>
            <person name="Lawrence M.L."/>
            <person name="Peterson D.G."/>
        </authorList>
    </citation>
    <scope>NUCLEOTIDE SEQUENCE [LARGE SCALE GENOMIC DNA]</scope>
    <source>
        <strain evidence="5">BAU-BD-2019</strain>
        <tissue evidence="4">Blood</tissue>
    </source>
</reference>
<protein>
    <submittedName>
        <fullName evidence="4">Transposon Ty4-J Gag-Pol polyprotein</fullName>
    </submittedName>
</protein>
<dbReference type="InterPro" id="IPR012337">
    <property type="entry name" value="RNaseH-like_sf"/>
</dbReference>
<dbReference type="PANTHER" id="PTHR47331">
    <property type="entry name" value="PHD-TYPE DOMAIN-CONTAINING PROTEIN"/>
    <property type="match status" value="1"/>
</dbReference>
<dbReference type="Proteomes" id="UP000830375">
    <property type="component" value="Unassembled WGS sequence"/>
</dbReference>
<keyword evidence="1" id="KW-0175">Coiled coil</keyword>
<feature type="region of interest" description="Disordered" evidence="2">
    <location>
        <begin position="358"/>
        <end position="399"/>
    </location>
</feature>
<organism evidence="4 5">
    <name type="scientific">Labeo rohita</name>
    <name type="common">Indian major carp</name>
    <name type="synonym">Cyprinus rohita</name>
    <dbReference type="NCBI Taxonomy" id="84645"/>
    <lineage>
        <taxon>Eukaryota</taxon>
        <taxon>Metazoa</taxon>
        <taxon>Chordata</taxon>
        <taxon>Craniata</taxon>
        <taxon>Vertebrata</taxon>
        <taxon>Euteleostomi</taxon>
        <taxon>Actinopterygii</taxon>
        <taxon>Neopterygii</taxon>
        <taxon>Teleostei</taxon>
        <taxon>Ostariophysi</taxon>
        <taxon>Cypriniformes</taxon>
        <taxon>Cyprinidae</taxon>
        <taxon>Labeoninae</taxon>
        <taxon>Labeonini</taxon>
        <taxon>Labeo</taxon>
    </lineage>
</organism>
<evidence type="ECO:0000259" key="3">
    <source>
        <dbReference type="PROSITE" id="PS50994"/>
    </source>
</evidence>
<feature type="compositionally biased region" description="Basic and acidic residues" evidence="2">
    <location>
        <begin position="358"/>
        <end position="389"/>
    </location>
</feature>
<sequence>MADQKDCDTEVVELQLQVCPDDESPDSSTNQAAKEESLRKSQRVRKLTEKGQALHKEKVHKLQTRFKASYDEWKTAAKQVKGALEEPVSARLHDHIVQIQYTSSEVKQAYDKLCSHVTPDGDTRRRVDTCDAVSQKLIQLAEECLADKGNVKDPAKRSLRWSEAGSVFISAASQKSKGSRSTCSSSSRLSLKKQEAAAELAATEATLKVMEELDRERNELETLEAENRQRLAMQEAENAEKLKALEQKRRELERLETIKKMNAAKARLKVYEQEINSDEEISDLLHDNVNKEKLYHSIHTCRQFMDKSITERVKFVQIKGLCFGCLNSGHHSKKCGKISVCDTCKGKHPTCLHEERDKEIRKNKESDKEQRESKSIKDIKEIKQSKEAPNETISHRVVQNNSSDLTSTISPVWLSTTINPEHEILMYALLDMTTRLSSDQFPNEVHYICRTQVKEVITPPDVIKVLESDFNERKEFKGSIKRTNKATCLEERQEAEHTVIAIVQRLVFSKEIKELQSRKELITKDKASRLYRLNPFLDHKGILRVGGRLEYATLHPHVKHPVVLPKTNHITKLLIDHYHQQVRHQGRGMTINKLRSNGIWILGCSQAVSSFIYNCVKCRKFRRQTEEQRMANLPSERMETTPPFTYCGMDCFGPFYIKEGRRELKRYGLLFTCLCSRAVHIELLDDLSTDAFLNSLRAFIALRGNVRQLQSDQGTNFVGARREFLEAVKEMDQECLKQLGCEFVMNPPSASHMGGAWERQIRTIRSVLTSILDQSSRTLDSSSLRTYLYEVMAIINSRPITTHLLNDPTGPQPLTPNLLLTMKSSIILPPP</sequence>
<evidence type="ECO:0000256" key="1">
    <source>
        <dbReference type="SAM" id="Coils"/>
    </source>
</evidence>
<evidence type="ECO:0000313" key="5">
    <source>
        <dbReference type="Proteomes" id="UP000830375"/>
    </source>
</evidence>
<comment type="caution">
    <text evidence="4">The sequence shown here is derived from an EMBL/GenBank/DDBJ whole genome shotgun (WGS) entry which is preliminary data.</text>
</comment>
<feature type="coiled-coil region" evidence="1">
    <location>
        <begin position="193"/>
        <end position="281"/>
    </location>
</feature>
<dbReference type="InterPro" id="IPR036397">
    <property type="entry name" value="RNaseH_sf"/>
</dbReference>
<keyword evidence="5" id="KW-1185">Reference proteome</keyword>
<dbReference type="PROSITE" id="PS50994">
    <property type="entry name" value="INTEGRASE"/>
    <property type="match status" value="1"/>
</dbReference>
<dbReference type="SUPFAM" id="SSF53098">
    <property type="entry name" value="Ribonuclease H-like"/>
    <property type="match status" value="1"/>
</dbReference>
<evidence type="ECO:0000256" key="2">
    <source>
        <dbReference type="SAM" id="MobiDB-lite"/>
    </source>
</evidence>
<feature type="region of interest" description="Disordered" evidence="2">
    <location>
        <begin position="16"/>
        <end position="56"/>
    </location>
</feature>
<proteinExistence type="predicted"/>
<feature type="domain" description="Integrase catalytic" evidence="3">
    <location>
        <begin position="638"/>
        <end position="824"/>
    </location>
</feature>
<evidence type="ECO:0000313" key="4">
    <source>
        <dbReference type="EMBL" id="KAI2666769.1"/>
    </source>
</evidence>
<dbReference type="InterPro" id="IPR001584">
    <property type="entry name" value="Integrase_cat-core"/>
</dbReference>
<dbReference type="PANTHER" id="PTHR47331:SF5">
    <property type="entry name" value="RIBONUCLEASE H"/>
    <property type="match status" value="1"/>
</dbReference>
<dbReference type="EMBL" id="JACTAM010000003">
    <property type="protein sequence ID" value="KAI2666769.1"/>
    <property type="molecule type" value="Genomic_DNA"/>
</dbReference>
<name>A0ABQ8MVB4_LABRO</name>
<feature type="compositionally biased region" description="Basic and acidic residues" evidence="2">
    <location>
        <begin position="46"/>
        <end position="56"/>
    </location>
</feature>
<accession>A0ABQ8MVB4</accession>